<organism evidence="1 2">
    <name type="scientific">Setaria digitata</name>
    <dbReference type="NCBI Taxonomy" id="48799"/>
    <lineage>
        <taxon>Eukaryota</taxon>
        <taxon>Metazoa</taxon>
        <taxon>Ecdysozoa</taxon>
        <taxon>Nematoda</taxon>
        <taxon>Chromadorea</taxon>
        <taxon>Rhabditida</taxon>
        <taxon>Spirurina</taxon>
        <taxon>Spiruromorpha</taxon>
        <taxon>Filarioidea</taxon>
        <taxon>Setariidae</taxon>
        <taxon>Setaria</taxon>
    </lineage>
</organism>
<evidence type="ECO:0000313" key="2">
    <source>
        <dbReference type="WBParaSite" id="sdigi.contig425.g8230.t1"/>
    </source>
</evidence>
<dbReference type="Proteomes" id="UP000887581">
    <property type="component" value="Unplaced"/>
</dbReference>
<dbReference type="AlphaFoldDB" id="A0A915PU83"/>
<accession>A0A915PU83</accession>
<keyword evidence="1" id="KW-1185">Reference proteome</keyword>
<evidence type="ECO:0000313" key="1">
    <source>
        <dbReference type="Proteomes" id="UP000887581"/>
    </source>
</evidence>
<dbReference type="WBParaSite" id="sdigi.contig425.g8230.t1">
    <property type="protein sequence ID" value="sdigi.contig425.g8230.t1"/>
    <property type="gene ID" value="sdigi.contig425.g8230"/>
</dbReference>
<name>A0A915PU83_9BILA</name>
<proteinExistence type="predicted"/>
<protein>
    <submittedName>
        <fullName evidence="2">Uncharacterized protein</fullName>
    </submittedName>
</protein>
<reference evidence="2" key="1">
    <citation type="submission" date="2022-11" db="UniProtKB">
        <authorList>
            <consortium name="WormBaseParasite"/>
        </authorList>
    </citation>
    <scope>IDENTIFICATION</scope>
</reference>
<sequence>MASIIGFRDDINYVSWPLIKYTKLVGTRLEIPVVSGQTMAIIYNKNRCYLSVIFNSSTLEEFSLAVNPRPTIRSRERDIFVQLFSANGTTLTRFRIKFTTLADHASFVEFISFFVKVLPPSNMNVSSDFSQPLSQGCTEIGLSQESSQLSLFSSESSSQKSMTTSVVLPPEPSNDFYSMKNPTIYNSSACSADEKIYELLIPMKNPAVEHCCNTSETYPSSFTQDSGSKILNRMKSSKTVDQIVPSNTGDDPGMDLWLATQFSATSNKSHDAQENRRNASVQTDHCVSVNDLLNDSSQLMEYLTAKLHDQQFMQLAEKCSQVYNAIFRTVEGTVFFE</sequence>